<dbReference type="Pfam" id="PF08281">
    <property type="entry name" value="Sigma70_r4_2"/>
    <property type="match status" value="1"/>
</dbReference>
<sequence length="195" mass="22228">MSQVFKAFLKHKPVIRRIVGKYRSNPSDIEELVQETFLRAYAAELKAEIRQPEKFLYRIAKNLSISRAIRKENSTTQFVGELSEMEVFADDGQVSQEDHLDARQRLAVFAEALESLSPELRETLIMRRIEGLTVPKIAMRLDLSVSAIEKRLAKAIVDCYAYIRGKGLDPADFGAKKIIRMKVASRRVATKSDKK</sequence>
<comment type="caution">
    <text evidence="7">The sequence shown here is derived from an EMBL/GenBank/DDBJ whole genome shotgun (WGS) entry which is preliminary data.</text>
</comment>
<protein>
    <submittedName>
        <fullName evidence="7">RNA polymerase subunit sigma-24</fullName>
    </submittedName>
</protein>
<dbReference type="AlphaFoldDB" id="A0A2S7K1K5"/>
<evidence type="ECO:0000256" key="3">
    <source>
        <dbReference type="ARBA" id="ARBA00023082"/>
    </source>
</evidence>
<keyword evidence="4" id="KW-0804">Transcription</keyword>
<dbReference type="PANTHER" id="PTHR43133:SF63">
    <property type="entry name" value="RNA POLYMERASE SIGMA FACTOR FECI-RELATED"/>
    <property type="match status" value="1"/>
</dbReference>
<dbReference type="OrthoDB" id="9794372at2"/>
<dbReference type="NCBIfam" id="TIGR02937">
    <property type="entry name" value="sigma70-ECF"/>
    <property type="match status" value="1"/>
</dbReference>
<dbReference type="SUPFAM" id="SSF88946">
    <property type="entry name" value="Sigma2 domain of RNA polymerase sigma factors"/>
    <property type="match status" value="1"/>
</dbReference>
<keyword evidence="2" id="KW-0805">Transcription regulation</keyword>
<dbReference type="Gene3D" id="1.10.1740.10">
    <property type="match status" value="1"/>
</dbReference>
<feature type="domain" description="RNA polymerase sigma factor 70 region 4 type 2" evidence="6">
    <location>
        <begin position="109"/>
        <end position="157"/>
    </location>
</feature>
<dbReference type="Gene3D" id="1.10.10.10">
    <property type="entry name" value="Winged helix-like DNA-binding domain superfamily/Winged helix DNA-binding domain"/>
    <property type="match status" value="1"/>
</dbReference>
<reference evidence="7 8" key="1">
    <citation type="submission" date="2017-12" db="EMBL/GenBank/DDBJ databases">
        <authorList>
            <person name="Hurst M.R.H."/>
        </authorList>
    </citation>
    <scope>NUCLEOTIDE SEQUENCE [LARGE SCALE GENOMIC DNA]</scope>
    <source>
        <strain evidence="7 8">SY-3-19</strain>
    </source>
</reference>
<dbReference type="InterPro" id="IPR007627">
    <property type="entry name" value="RNA_pol_sigma70_r2"/>
</dbReference>
<organism evidence="7 8">
    <name type="scientific">Hyphococcus luteus</name>
    <dbReference type="NCBI Taxonomy" id="2058213"/>
    <lineage>
        <taxon>Bacteria</taxon>
        <taxon>Pseudomonadati</taxon>
        <taxon>Pseudomonadota</taxon>
        <taxon>Alphaproteobacteria</taxon>
        <taxon>Parvularculales</taxon>
        <taxon>Parvularculaceae</taxon>
        <taxon>Hyphococcus</taxon>
    </lineage>
</organism>
<dbReference type="InterPro" id="IPR039425">
    <property type="entry name" value="RNA_pol_sigma-70-like"/>
</dbReference>
<name>A0A2S7K1K5_9PROT</name>
<dbReference type="Pfam" id="PF04542">
    <property type="entry name" value="Sigma70_r2"/>
    <property type="match status" value="1"/>
</dbReference>
<dbReference type="Proteomes" id="UP000239504">
    <property type="component" value="Unassembled WGS sequence"/>
</dbReference>
<dbReference type="GO" id="GO:0006352">
    <property type="term" value="P:DNA-templated transcription initiation"/>
    <property type="evidence" value="ECO:0007669"/>
    <property type="project" value="InterPro"/>
</dbReference>
<dbReference type="InterPro" id="IPR036388">
    <property type="entry name" value="WH-like_DNA-bd_sf"/>
</dbReference>
<accession>A0A2S7K1K5</accession>
<dbReference type="GO" id="GO:0016987">
    <property type="term" value="F:sigma factor activity"/>
    <property type="evidence" value="ECO:0007669"/>
    <property type="project" value="UniProtKB-KW"/>
</dbReference>
<dbReference type="CDD" id="cd06171">
    <property type="entry name" value="Sigma70_r4"/>
    <property type="match status" value="1"/>
</dbReference>
<dbReference type="InterPro" id="IPR013249">
    <property type="entry name" value="RNA_pol_sigma70_r4_t2"/>
</dbReference>
<proteinExistence type="inferred from homology"/>
<gene>
    <name evidence="7" type="ORF">CW354_18775</name>
</gene>
<evidence type="ECO:0000259" key="6">
    <source>
        <dbReference type="Pfam" id="PF08281"/>
    </source>
</evidence>
<evidence type="ECO:0000259" key="5">
    <source>
        <dbReference type="Pfam" id="PF04542"/>
    </source>
</evidence>
<dbReference type="RefSeq" id="WP_104831588.1">
    <property type="nucleotide sequence ID" value="NZ_PJCH01000015.1"/>
</dbReference>
<dbReference type="SUPFAM" id="SSF88659">
    <property type="entry name" value="Sigma3 and sigma4 domains of RNA polymerase sigma factors"/>
    <property type="match status" value="1"/>
</dbReference>
<evidence type="ECO:0000256" key="1">
    <source>
        <dbReference type="ARBA" id="ARBA00010641"/>
    </source>
</evidence>
<evidence type="ECO:0000313" key="8">
    <source>
        <dbReference type="Proteomes" id="UP000239504"/>
    </source>
</evidence>
<comment type="similarity">
    <text evidence="1">Belongs to the sigma-70 factor family. ECF subfamily.</text>
</comment>
<feature type="domain" description="RNA polymerase sigma-70 region 2" evidence="5">
    <location>
        <begin position="9"/>
        <end position="72"/>
    </location>
</feature>
<dbReference type="InterPro" id="IPR013325">
    <property type="entry name" value="RNA_pol_sigma_r2"/>
</dbReference>
<evidence type="ECO:0000313" key="7">
    <source>
        <dbReference type="EMBL" id="PQA86376.1"/>
    </source>
</evidence>
<keyword evidence="3" id="KW-0731">Sigma factor</keyword>
<dbReference type="InterPro" id="IPR014284">
    <property type="entry name" value="RNA_pol_sigma-70_dom"/>
</dbReference>
<dbReference type="PANTHER" id="PTHR43133">
    <property type="entry name" value="RNA POLYMERASE ECF-TYPE SIGMA FACTO"/>
    <property type="match status" value="1"/>
</dbReference>
<dbReference type="GO" id="GO:0003677">
    <property type="term" value="F:DNA binding"/>
    <property type="evidence" value="ECO:0007669"/>
    <property type="project" value="InterPro"/>
</dbReference>
<keyword evidence="8" id="KW-1185">Reference proteome</keyword>
<dbReference type="EMBL" id="PJCH01000015">
    <property type="protein sequence ID" value="PQA86376.1"/>
    <property type="molecule type" value="Genomic_DNA"/>
</dbReference>
<evidence type="ECO:0000256" key="2">
    <source>
        <dbReference type="ARBA" id="ARBA00023015"/>
    </source>
</evidence>
<dbReference type="InterPro" id="IPR013324">
    <property type="entry name" value="RNA_pol_sigma_r3/r4-like"/>
</dbReference>
<evidence type="ECO:0000256" key="4">
    <source>
        <dbReference type="ARBA" id="ARBA00023163"/>
    </source>
</evidence>